<dbReference type="EnsemblPlants" id="Pp3c10_23800V3.2">
    <property type="protein sequence ID" value="Pp3c10_23800V3.2"/>
    <property type="gene ID" value="Pp3c10_23800"/>
</dbReference>
<evidence type="ECO:0000313" key="2">
    <source>
        <dbReference type="EMBL" id="PNR47183.1"/>
    </source>
</evidence>
<dbReference type="PANTHER" id="PTHR33415:SF4">
    <property type="entry name" value="DCL PROTEIN (DUF3223)"/>
    <property type="match status" value="1"/>
</dbReference>
<dbReference type="GeneID" id="112287830"/>
<dbReference type="GO" id="GO:0009507">
    <property type="term" value="C:chloroplast"/>
    <property type="evidence" value="ECO:0000318"/>
    <property type="project" value="GO_Central"/>
</dbReference>
<dbReference type="Gramene" id="Pp3c10_23800V3.1">
    <property type="protein sequence ID" value="Pp3c10_23800V3.1"/>
    <property type="gene ID" value="Pp3c10_23800"/>
</dbReference>
<evidence type="ECO:0000313" key="4">
    <source>
        <dbReference type="Proteomes" id="UP000006727"/>
    </source>
</evidence>
<dbReference type="EMBL" id="ABEU02000010">
    <property type="protein sequence ID" value="PNR47183.1"/>
    <property type="molecule type" value="Genomic_DNA"/>
</dbReference>
<evidence type="ECO:0000256" key="1">
    <source>
        <dbReference type="SAM" id="MobiDB-lite"/>
    </source>
</evidence>
<dbReference type="STRING" id="3218.A0A2K1K079"/>
<dbReference type="RefSeq" id="XP_024387095.1">
    <property type="nucleotide sequence ID" value="XM_024531327.2"/>
</dbReference>
<dbReference type="Gramene" id="Pp3c10_23800V3.2">
    <property type="protein sequence ID" value="Pp3c10_23800V3.2"/>
    <property type="gene ID" value="Pp3c10_23800"/>
</dbReference>
<name>A0A2K1K079_PHYPA</name>
<dbReference type="GO" id="GO:0009658">
    <property type="term" value="P:chloroplast organization"/>
    <property type="evidence" value="ECO:0000318"/>
    <property type="project" value="GO_Central"/>
</dbReference>
<keyword evidence="4" id="KW-1185">Reference proteome</keyword>
<dbReference type="Proteomes" id="UP000006727">
    <property type="component" value="Chromosome 10"/>
</dbReference>
<dbReference type="Pfam" id="PF11523">
    <property type="entry name" value="DUF3223"/>
    <property type="match status" value="1"/>
</dbReference>
<proteinExistence type="predicted"/>
<dbReference type="OrthoDB" id="695233at2759"/>
<dbReference type="AlphaFoldDB" id="A0A2K1K079"/>
<dbReference type="EnsemblPlants" id="Pp3c10_23800V3.1">
    <property type="protein sequence ID" value="Pp3c10_23800V3.1"/>
    <property type="gene ID" value="Pp3c10_23800"/>
</dbReference>
<dbReference type="Gene3D" id="3.10.450.40">
    <property type="match status" value="1"/>
</dbReference>
<protein>
    <submittedName>
        <fullName evidence="2 3">Uncharacterized protein</fullName>
    </submittedName>
</protein>
<reference evidence="2 4" key="2">
    <citation type="journal article" date="2018" name="Plant J.">
        <title>The Physcomitrella patens chromosome-scale assembly reveals moss genome structure and evolution.</title>
        <authorList>
            <person name="Lang D."/>
            <person name="Ullrich K.K."/>
            <person name="Murat F."/>
            <person name="Fuchs J."/>
            <person name="Jenkins J."/>
            <person name="Haas F.B."/>
            <person name="Piednoel M."/>
            <person name="Gundlach H."/>
            <person name="Van Bel M."/>
            <person name="Meyberg R."/>
            <person name="Vives C."/>
            <person name="Morata J."/>
            <person name="Symeonidi A."/>
            <person name="Hiss M."/>
            <person name="Muchero W."/>
            <person name="Kamisugi Y."/>
            <person name="Saleh O."/>
            <person name="Blanc G."/>
            <person name="Decker E.L."/>
            <person name="van Gessel N."/>
            <person name="Grimwood J."/>
            <person name="Hayes R.D."/>
            <person name="Graham S.W."/>
            <person name="Gunter L.E."/>
            <person name="McDaniel S.F."/>
            <person name="Hoernstein S.N.W."/>
            <person name="Larsson A."/>
            <person name="Li F.W."/>
            <person name="Perroud P.F."/>
            <person name="Phillips J."/>
            <person name="Ranjan P."/>
            <person name="Rokshar D.S."/>
            <person name="Rothfels C.J."/>
            <person name="Schneider L."/>
            <person name="Shu S."/>
            <person name="Stevenson D.W."/>
            <person name="Thummler F."/>
            <person name="Tillich M."/>
            <person name="Villarreal Aguilar J.C."/>
            <person name="Widiez T."/>
            <person name="Wong G.K."/>
            <person name="Wymore A."/>
            <person name="Zhang Y."/>
            <person name="Zimmer A.D."/>
            <person name="Quatrano R.S."/>
            <person name="Mayer K.F.X."/>
            <person name="Goodstein D."/>
            <person name="Casacuberta J.M."/>
            <person name="Vandepoele K."/>
            <person name="Reski R."/>
            <person name="Cuming A.C."/>
            <person name="Tuskan G.A."/>
            <person name="Maumus F."/>
            <person name="Salse J."/>
            <person name="Schmutz J."/>
            <person name="Rensing S.A."/>
        </authorList>
    </citation>
    <scope>NUCLEOTIDE SEQUENCE [LARGE SCALE GENOMIC DNA]</scope>
    <source>
        <strain evidence="3 4">cv. Gransden 2004</strain>
    </source>
</reference>
<feature type="region of interest" description="Disordered" evidence="1">
    <location>
        <begin position="49"/>
        <end position="115"/>
    </location>
</feature>
<dbReference type="InterPro" id="IPR044673">
    <property type="entry name" value="DCL-like"/>
</dbReference>
<reference evidence="3" key="3">
    <citation type="submission" date="2020-12" db="UniProtKB">
        <authorList>
            <consortium name="EnsemblPlants"/>
        </authorList>
    </citation>
    <scope>IDENTIFICATION</scope>
</reference>
<dbReference type="GO" id="GO:1901259">
    <property type="term" value="P:chloroplast rRNA processing"/>
    <property type="evidence" value="ECO:0000318"/>
    <property type="project" value="GO_Central"/>
</dbReference>
<dbReference type="PANTHER" id="PTHR33415">
    <property type="entry name" value="PROTEIN EMBRYO DEFECTIVE 514"/>
    <property type="match status" value="1"/>
</dbReference>
<reference evidence="2 4" key="1">
    <citation type="journal article" date="2008" name="Science">
        <title>The Physcomitrella genome reveals evolutionary insights into the conquest of land by plants.</title>
        <authorList>
            <person name="Rensing S."/>
            <person name="Lang D."/>
            <person name="Zimmer A."/>
            <person name="Terry A."/>
            <person name="Salamov A."/>
            <person name="Shapiro H."/>
            <person name="Nishiyama T."/>
            <person name="Perroud P.-F."/>
            <person name="Lindquist E."/>
            <person name="Kamisugi Y."/>
            <person name="Tanahashi T."/>
            <person name="Sakakibara K."/>
            <person name="Fujita T."/>
            <person name="Oishi K."/>
            <person name="Shin-I T."/>
            <person name="Kuroki Y."/>
            <person name="Toyoda A."/>
            <person name="Suzuki Y."/>
            <person name="Hashimoto A."/>
            <person name="Yamaguchi K."/>
            <person name="Sugano A."/>
            <person name="Kohara Y."/>
            <person name="Fujiyama A."/>
            <person name="Anterola A."/>
            <person name="Aoki S."/>
            <person name="Ashton N."/>
            <person name="Barbazuk W.B."/>
            <person name="Barker E."/>
            <person name="Bennetzen J."/>
            <person name="Bezanilla M."/>
            <person name="Blankenship R."/>
            <person name="Cho S.H."/>
            <person name="Dutcher S."/>
            <person name="Estelle M."/>
            <person name="Fawcett J.A."/>
            <person name="Gundlach H."/>
            <person name="Hanada K."/>
            <person name="Heyl A."/>
            <person name="Hicks K.A."/>
            <person name="Hugh J."/>
            <person name="Lohr M."/>
            <person name="Mayer K."/>
            <person name="Melkozernov A."/>
            <person name="Murata T."/>
            <person name="Nelson D."/>
            <person name="Pils B."/>
            <person name="Prigge M."/>
            <person name="Reiss B."/>
            <person name="Renner T."/>
            <person name="Rombauts S."/>
            <person name="Rushton P."/>
            <person name="Sanderfoot A."/>
            <person name="Schween G."/>
            <person name="Shiu S.-H."/>
            <person name="Stueber K."/>
            <person name="Theodoulou F.L."/>
            <person name="Tu H."/>
            <person name="Van de Peer Y."/>
            <person name="Verrier P.J."/>
            <person name="Waters E."/>
            <person name="Wood A."/>
            <person name="Yang L."/>
            <person name="Cove D."/>
            <person name="Cuming A."/>
            <person name="Hasebe M."/>
            <person name="Lucas S."/>
            <person name="Mishler D.B."/>
            <person name="Reski R."/>
            <person name="Grigoriev I."/>
            <person name="Quatrano R.S."/>
            <person name="Boore J.L."/>
        </authorList>
    </citation>
    <scope>NUCLEOTIDE SEQUENCE [LARGE SCALE GENOMIC DNA]</scope>
    <source>
        <strain evidence="3 4">cv. Gransden 2004</strain>
    </source>
</reference>
<dbReference type="PaxDb" id="3218-PP1S32_123V6.1"/>
<organism evidence="2">
    <name type="scientific">Physcomitrium patens</name>
    <name type="common">Spreading-leaved earth moss</name>
    <name type="synonym">Physcomitrella patens</name>
    <dbReference type="NCBI Taxonomy" id="3218"/>
    <lineage>
        <taxon>Eukaryota</taxon>
        <taxon>Viridiplantae</taxon>
        <taxon>Streptophyta</taxon>
        <taxon>Embryophyta</taxon>
        <taxon>Bryophyta</taxon>
        <taxon>Bryophytina</taxon>
        <taxon>Bryopsida</taxon>
        <taxon>Funariidae</taxon>
        <taxon>Funariales</taxon>
        <taxon>Funariaceae</taxon>
        <taxon>Physcomitrium</taxon>
    </lineage>
</organism>
<gene>
    <name evidence="3" type="primary">LOC112287830</name>
    <name evidence="2" type="ORF">PHYPA_014303</name>
</gene>
<sequence>MEGLSESAPLGSSSEDLHVGSEAGMITGPAGGQAVLAIASVELVDEAVAVSGGQQPEKPHEIDMPNSPPKSDSEMVKFLETAERKETNDQLRDEVLDVMDEPPPRPAKRPRPAPENAEVDGIVQGIRNILFNLRYEDNARVSEEDEKTMRRLLQHHPKSEEKIGCGIDYIKINRHSTFNKVRCFWIVRTDGTETDFSYHKCVKAKIAIEYPNFVDSYDAVHRGKSIHQA</sequence>
<evidence type="ECO:0000313" key="3">
    <source>
        <dbReference type="EnsemblPlants" id="Pp3c10_23800V3.1"/>
    </source>
</evidence>
<accession>A0A2K1K079</accession>
<feature type="compositionally biased region" description="Basic and acidic residues" evidence="1">
    <location>
        <begin position="71"/>
        <end position="95"/>
    </location>
</feature>
<feature type="region of interest" description="Disordered" evidence="1">
    <location>
        <begin position="1"/>
        <end position="28"/>
    </location>
</feature>